<sequence>MRHALDRPHRLSRNTRQGRALPAQPARRTRRRAAGAPAGLCLADGGGAMLRWVHFGDLHASSDDGYESLDHLRSMIRLVNQGLSDRVDFAFLPGDNANNGTPEQFRRISAELSALRLPIYVIPGDHDYEPGNLDAFNAFAQARLPASRVLNGHRCIFLDLVSAGRGGPDFRLSAPDRQWLERELACCAQDREPPAVFMHAYPGDVGDGPALAEAFARAKVAVVDTGHTHYNELLNDGFVIYAATRSTGQIEEDGGRPGFSVAAVDGGVVSWKFHPLDAAWPFVMITRPSDRRLQRGLPTEAAHRPGVRVLVSNHDIVSVSGELDGIPFECSPSLTEAGIWQATLPAVQASDPIPLTVTARAADGRSGEDSITLRAGGPAGGCVERPAPLGTDAHVVEPWPEHGLLGSQLGPNKNGRHW</sequence>
<proteinExistence type="predicted"/>
<evidence type="ECO:0000313" key="4">
    <source>
        <dbReference type="Proteomes" id="UP001056386"/>
    </source>
</evidence>
<dbReference type="RefSeq" id="WP_251108326.1">
    <property type="nucleotide sequence ID" value="NZ_JAMQEM010000004.1"/>
</dbReference>
<dbReference type="Pfam" id="PF00149">
    <property type="entry name" value="Metallophos"/>
    <property type="match status" value="1"/>
</dbReference>
<name>A0ABY5B636_BURGL</name>
<protein>
    <submittedName>
        <fullName evidence="3">Metallophosphoesterase</fullName>
    </submittedName>
</protein>
<dbReference type="PANTHER" id="PTHR43143">
    <property type="entry name" value="METALLOPHOSPHOESTERASE, CALCINEURIN SUPERFAMILY"/>
    <property type="match status" value="1"/>
</dbReference>
<evidence type="ECO:0000313" key="3">
    <source>
        <dbReference type="EMBL" id="USS42308.1"/>
    </source>
</evidence>
<dbReference type="InterPro" id="IPR004843">
    <property type="entry name" value="Calcineurin-like_PHP"/>
</dbReference>
<dbReference type="PANTHER" id="PTHR43143:SF1">
    <property type="entry name" value="SERINE_THREONINE-PROTEIN PHOSPHATASE CPPED1"/>
    <property type="match status" value="1"/>
</dbReference>
<dbReference type="Gene3D" id="3.60.21.10">
    <property type="match status" value="1"/>
</dbReference>
<dbReference type="EMBL" id="CP099583">
    <property type="protein sequence ID" value="USS42308.1"/>
    <property type="molecule type" value="Genomic_DNA"/>
</dbReference>
<feature type="region of interest" description="Disordered" evidence="1">
    <location>
        <begin position="1"/>
        <end position="35"/>
    </location>
</feature>
<evidence type="ECO:0000256" key="1">
    <source>
        <dbReference type="SAM" id="MobiDB-lite"/>
    </source>
</evidence>
<evidence type="ECO:0000259" key="2">
    <source>
        <dbReference type="Pfam" id="PF00149"/>
    </source>
</evidence>
<dbReference type="InterPro" id="IPR051918">
    <property type="entry name" value="STPP_CPPED1"/>
</dbReference>
<keyword evidence="4" id="KW-1185">Reference proteome</keyword>
<organism evidence="3 4">
    <name type="scientific">Burkholderia glumae</name>
    <name type="common">Pseudomonas glumae</name>
    <dbReference type="NCBI Taxonomy" id="337"/>
    <lineage>
        <taxon>Bacteria</taxon>
        <taxon>Pseudomonadati</taxon>
        <taxon>Pseudomonadota</taxon>
        <taxon>Betaproteobacteria</taxon>
        <taxon>Burkholderiales</taxon>
        <taxon>Burkholderiaceae</taxon>
        <taxon>Burkholderia</taxon>
    </lineage>
</organism>
<dbReference type="InterPro" id="IPR029052">
    <property type="entry name" value="Metallo-depent_PP-like"/>
</dbReference>
<dbReference type="Proteomes" id="UP001056386">
    <property type="component" value="Chromosome 2"/>
</dbReference>
<dbReference type="SUPFAM" id="SSF56300">
    <property type="entry name" value="Metallo-dependent phosphatases"/>
    <property type="match status" value="1"/>
</dbReference>
<accession>A0ABY5B636</accession>
<reference evidence="3" key="1">
    <citation type="submission" date="2022-06" db="EMBL/GenBank/DDBJ databases">
        <title>Draft genome sequence of Burkholderia glumae strain GR20004 isolated from rice panicle showing bacterial panicle blight.</title>
        <authorList>
            <person name="Choi S.Y."/>
            <person name="Lee Y.H."/>
        </authorList>
    </citation>
    <scope>NUCLEOTIDE SEQUENCE</scope>
    <source>
        <strain evidence="3">GR20004</strain>
    </source>
</reference>
<gene>
    <name evidence="3" type="ORF">NFI99_08775</name>
</gene>
<feature type="domain" description="Calcineurin-like phosphoesterase" evidence="2">
    <location>
        <begin position="51"/>
        <end position="230"/>
    </location>
</feature>